<sequence>MGACLAAAGRGRGASGTARRTTRAESALAVLSWDFKAALPAHEARGGQGAREEFELEDRVSEEEEAATRERLEALRGTLDDLPLKYVLKDVALLQAFRVFIKSQHASENLLFYLAVQKFRKHKYVRPNNDLQAILEEAETTLPASDVSVDVTRMHINMARSFRLPMSQVNAIMDALRVYQTFLQDGARMWVCVSPSVLKEVQEILLEKPQLTKQNSVFTKAADEAFQTMERDILPRFVEACMEEELLDRMAYYARMAQNGDQTAKKKASPRKKPMSNRFMPPSVGSSLRRRGEAAAALTFRRPHSTLGRSKLKGDAASGPQGVETESDAPDELAIETSDENTESPSLDESEEAIASARARARAAKKRRGFRHQLRALSSG</sequence>
<name>A0A2R5GEW7_9STRA</name>
<accession>A0A2R5GEW7</accession>
<reference evidence="3 4" key="1">
    <citation type="submission" date="2017-12" db="EMBL/GenBank/DDBJ databases">
        <title>Sequencing, de novo assembly and annotation of complete genome of a new Thraustochytrid species, strain FCC1311.</title>
        <authorList>
            <person name="Sedici K."/>
            <person name="Godart F."/>
            <person name="Aiese Cigliano R."/>
            <person name="Sanseverino W."/>
            <person name="Barakat M."/>
            <person name="Ortet P."/>
            <person name="Marechal E."/>
            <person name="Cagnac O."/>
            <person name="Amato A."/>
        </authorList>
    </citation>
    <scope>NUCLEOTIDE SEQUENCE [LARGE SCALE GENOMIC DNA]</scope>
</reference>
<dbReference type="EMBL" id="BEYU01000040">
    <property type="protein sequence ID" value="GBG28278.1"/>
    <property type="molecule type" value="Genomic_DNA"/>
</dbReference>
<dbReference type="AlphaFoldDB" id="A0A2R5GEW7"/>
<feature type="region of interest" description="Disordered" evidence="1">
    <location>
        <begin position="1"/>
        <end position="20"/>
    </location>
</feature>
<dbReference type="SUPFAM" id="SSF48097">
    <property type="entry name" value="Regulator of G-protein signaling, RGS"/>
    <property type="match status" value="1"/>
</dbReference>
<dbReference type="InterPro" id="IPR016137">
    <property type="entry name" value="RGS"/>
</dbReference>
<dbReference type="InterPro" id="IPR044926">
    <property type="entry name" value="RGS_subdomain_2"/>
</dbReference>
<dbReference type="SMART" id="SM00315">
    <property type="entry name" value="RGS"/>
    <property type="match status" value="1"/>
</dbReference>
<feature type="region of interest" description="Disordered" evidence="1">
    <location>
        <begin position="259"/>
        <end position="380"/>
    </location>
</feature>
<protein>
    <submittedName>
        <fullName evidence="3">Regulator of G-protein signaling 21</fullName>
    </submittedName>
</protein>
<dbReference type="OrthoDB" id="196547at2759"/>
<evidence type="ECO:0000256" key="1">
    <source>
        <dbReference type="SAM" id="MobiDB-lite"/>
    </source>
</evidence>
<feature type="compositionally biased region" description="Basic residues" evidence="1">
    <location>
        <begin position="265"/>
        <end position="275"/>
    </location>
</feature>
<comment type="caution">
    <text evidence="3">The sequence shown here is derived from an EMBL/GenBank/DDBJ whole genome shotgun (WGS) entry which is preliminary data.</text>
</comment>
<dbReference type="InParanoid" id="A0A2R5GEW7"/>
<keyword evidence="4" id="KW-1185">Reference proteome</keyword>
<dbReference type="PANTHER" id="PTHR10845">
    <property type="entry name" value="REGULATOR OF G PROTEIN SIGNALING"/>
    <property type="match status" value="1"/>
</dbReference>
<feature type="compositionally biased region" description="Basic residues" evidence="1">
    <location>
        <begin position="359"/>
        <end position="374"/>
    </location>
</feature>
<organism evidence="3 4">
    <name type="scientific">Hondaea fermentalgiana</name>
    <dbReference type="NCBI Taxonomy" id="2315210"/>
    <lineage>
        <taxon>Eukaryota</taxon>
        <taxon>Sar</taxon>
        <taxon>Stramenopiles</taxon>
        <taxon>Bigyra</taxon>
        <taxon>Labyrinthulomycetes</taxon>
        <taxon>Thraustochytrida</taxon>
        <taxon>Thraustochytriidae</taxon>
        <taxon>Hondaea</taxon>
    </lineage>
</organism>
<dbReference type="Gene3D" id="1.10.167.10">
    <property type="entry name" value="Regulator of G-protein Signalling 4, domain 2"/>
    <property type="match status" value="1"/>
</dbReference>
<dbReference type="PROSITE" id="PS50132">
    <property type="entry name" value="RGS"/>
    <property type="match status" value="1"/>
</dbReference>
<dbReference type="InterPro" id="IPR036305">
    <property type="entry name" value="RGS_sf"/>
</dbReference>
<dbReference type="Pfam" id="PF00615">
    <property type="entry name" value="RGS"/>
    <property type="match status" value="1"/>
</dbReference>
<evidence type="ECO:0000313" key="3">
    <source>
        <dbReference type="EMBL" id="GBG28278.1"/>
    </source>
</evidence>
<feature type="compositionally biased region" description="Acidic residues" evidence="1">
    <location>
        <begin position="325"/>
        <end position="352"/>
    </location>
</feature>
<feature type="domain" description="RGS" evidence="2">
    <location>
        <begin position="83"/>
        <end position="247"/>
    </location>
</feature>
<gene>
    <name evidence="3" type="ORF">FCC1311_045012</name>
</gene>
<proteinExistence type="predicted"/>
<dbReference type="CDD" id="cd07440">
    <property type="entry name" value="RGS"/>
    <property type="match status" value="1"/>
</dbReference>
<evidence type="ECO:0000259" key="2">
    <source>
        <dbReference type="PROSITE" id="PS50132"/>
    </source>
</evidence>
<evidence type="ECO:0000313" key="4">
    <source>
        <dbReference type="Proteomes" id="UP000241890"/>
    </source>
</evidence>
<dbReference type="PANTHER" id="PTHR10845:SF192">
    <property type="entry name" value="DOUBLE HIT, ISOFORM B"/>
    <property type="match status" value="1"/>
</dbReference>
<dbReference type="Proteomes" id="UP000241890">
    <property type="component" value="Unassembled WGS sequence"/>
</dbReference>